<sequence>MTSSDNDFDDDDDEFLLALPTNKSQVTQSREYRDNIATQSSGVDNISLNNTTHATSIDPEIQARLYRADGEISILRDKFETLQSSRQHEINNLKASNLALQRSHEEQLKALQFTVQKLEDEKKFLSNEIKGISTKRRKVSQITNGGPMGGVDSGYSKPQPIAFSTSTPNSTTNSISKSISQSPGQPITLSGQQTNRILHDSEVRSVVPQKIIRIQNDSSLFTDHIWNHCINGAQRKTLTILGKVYIDFDILIGEFKYHHKTSIAGAIIDFLMLKKNLRLDNLVAEFTDVIMEVVKILLEKNTLLAVPFLLSLIHAAINFRPAAVVKTSILSLLGSNSHIALQYIFLLESVQNQEDYITYHDVSEQVSILEKFTLICSLDIIEKLASLSSLYGAEFIHQVWTESIPNELLMKCLPENTERFKSTAQINMVFNMVEILMSSITESTFAYSNNIQQDNPIGQSNSTIFNSLLKVFLIDIPIKDDFMFYGLNRIIGNNIDLEKVSSVIPESETPLGNTLVCIPCPIPYYLSKERMYIEDESVPKYSSIATPESTNRHLFEFKLNSRHEFHLLTLRVRVASFIECYILNTCNTKPLQSRDHIKSIVRTIGFEQTAIMRAPRSETIHLRTSVISILVRILHYISSESRGITALVYPETVYEIFVTLSRIAFGSNSLSSDAHKLLATIRRKGYLKEPIFHKWCEKRARQLNHIEHGDISNATFIADIESQFANGLEFPYEEETIELSREILDSCVTHEEADNLFFNMNYEDPNFDEMDLVDN</sequence>
<name>A0ABP0ED05_9ASCO</name>
<proteinExistence type="predicted"/>
<evidence type="ECO:0000313" key="6">
    <source>
        <dbReference type="EMBL" id="CAK7899551.1"/>
    </source>
</evidence>
<accession>A0ABP0ED05</accession>
<comment type="subcellular location">
    <subcellularLocation>
        <location evidence="1">Nucleus</location>
    </subcellularLocation>
</comment>
<evidence type="ECO:0000256" key="5">
    <source>
        <dbReference type="SAM" id="MobiDB-lite"/>
    </source>
</evidence>
<keyword evidence="7" id="KW-1185">Reference proteome</keyword>
<dbReference type="EMBL" id="OZ004255">
    <property type="protein sequence ID" value="CAK7899551.1"/>
    <property type="molecule type" value="Genomic_DNA"/>
</dbReference>
<keyword evidence="2" id="KW-0227">DNA damage</keyword>
<evidence type="ECO:0000313" key="7">
    <source>
        <dbReference type="Proteomes" id="UP001497600"/>
    </source>
</evidence>
<feature type="region of interest" description="Disordered" evidence="5">
    <location>
        <begin position="166"/>
        <end position="188"/>
    </location>
</feature>
<reference evidence="6 7" key="1">
    <citation type="submission" date="2024-01" db="EMBL/GenBank/DDBJ databases">
        <authorList>
            <consortium name="Genoscope - CEA"/>
            <person name="William W."/>
        </authorList>
    </citation>
    <scope>NUCLEOTIDE SEQUENCE [LARGE SCALE GENOMIC DNA]</scope>
    <source>
        <strain evidence="6 7">29B2s-10</strain>
    </source>
</reference>
<evidence type="ECO:0000256" key="3">
    <source>
        <dbReference type="ARBA" id="ARBA00023242"/>
    </source>
</evidence>
<feature type="compositionally biased region" description="Low complexity" evidence="5">
    <location>
        <begin position="166"/>
        <end position="183"/>
    </location>
</feature>
<evidence type="ECO:0008006" key="8">
    <source>
        <dbReference type="Google" id="ProtNLM"/>
    </source>
</evidence>
<evidence type="ECO:0000256" key="4">
    <source>
        <dbReference type="SAM" id="Coils"/>
    </source>
</evidence>
<evidence type="ECO:0000256" key="2">
    <source>
        <dbReference type="ARBA" id="ARBA00022763"/>
    </source>
</evidence>
<keyword evidence="3" id="KW-0539">Nucleus</keyword>
<dbReference type="Pfam" id="PF09798">
    <property type="entry name" value="LCD1"/>
    <property type="match status" value="1"/>
</dbReference>
<dbReference type="Proteomes" id="UP001497600">
    <property type="component" value="Chromosome C"/>
</dbReference>
<dbReference type="InterPro" id="IPR018622">
    <property type="entry name" value="DNA_damage_chkpnt_Lcd1"/>
</dbReference>
<organism evidence="6 7">
    <name type="scientific">[Candida] anglica</name>
    <dbReference type="NCBI Taxonomy" id="148631"/>
    <lineage>
        <taxon>Eukaryota</taxon>
        <taxon>Fungi</taxon>
        <taxon>Dikarya</taxon>
        <taxon>Ascomycota</taxon>
        <taxon>Saccharomycotina</taxon>
        <taxon>Pichiomycetes</taxon>
        <taxon>Debaryomycetaceae</taxon>
        <taxon>Kurtzmaniella</taxon>
    </lineage>
</organism>
<gene>
    <name evidence="6" type="ORF">CAAN4_C03224</name>
</gene>
<protein>
    <recommendedName>
        <fullName evidence="8">DNA damage checkpoint protein LCD1</fullName>
    </recommendedName>
</protein>
<keyword evidence="4" id="KW-0175">Coiled coil</keyword>
<feature type="coiled-coil region" evidence="4">
    <location>
        <begin position="101"/>
        <end position="135"/>
    </location>
</feature>
<evidence type="ECO:0000256" key="1">
    <source>
        <dbReference type="ARBA" id="ARBA00004123"/>
    </source>
</evidence>